<dbReference type="SUPFAM" id="SSF56601">
    <property type="entry name" value="beta-lactamase/transpeptidase-like"/>
    <property type="match status" value="1"/>
</dbReference>
<evidence type="ECO:0000256" key="9">
    <source>
        <dbReference type="ARBA" id="ARBA00022984"/>
    </source>
</evidence>
<evidence type="ECO:0000256" key="14">
    <source>
        <dbReference type="ARBA" id="ARBA00049902"/>
    </source>
</evidence>
<evidence type="ECO:0000256" key="5">
    <source>
        <dbReference type="ARBA" id="ARBA00022676"/>
    </source>
</evidence>
<sequence length="831" mass="92928">MSGNLGGWQGKIQNFTAGVVKFLRRLGSAYLGLYKGTSWWKKLLAFSSTVVVLLAVYVFAVVTNLFWLFGKSPSAYAIMHPQNPEASEIYTSDGQLIGKFFDQNRSSVAYDSINPVFFQALISTEDERFYSHFGVDLQGLFSAAKDAMQGKARGASTLSQQLVKNMFRIRTHYSTGLLGNVPGLSILIKKSKEMIIAVQLEAFNSKQDILQMYANTVDFGSNAFGIKTAAKTYFGTTPSQLKAEEAAVLVGLLKATSTYNPRINPKNSLKRRNVVLENMYAHGHLTRQACDSLKALPIKLNYSVESAYNGKVLYFRAPLLDFIRTHCPDLDPFTDGLKIYTTLDSRMQRYAEEAVKEQMAELQQRFEDHWRGMGDPWRDANGRVMPDFIENIARTTSAYKYWSKRFPDNEDTVFHYLSQPHRVRLFDYDGGHEAMMSTLDSIRYMVRFLHTGFVAMEPQNGYVKAYVGDVDFNSWKYDKVQAERQPGSTFKLFVYAEAMEKGLTPSDTRKDAYIRMEVYDEKRDTTTIWQPHNANGVFTNAHLPLRSAFAASVNTIAVNLGQEVGIPQVIRRAEAMGIQSPLDDAPSLPLGSSDVNLFELVNAYASVANDGMHVAPVLVEKIVDRDGEVVYEASPRTNRALSYRSAFYLQQMMAAGVTDAGGTSQVLGNQKYLGKYRGKLDFGGKTGTSNNHSDAWFVGVTPRLVGGAWVGGEYRSIHFRTGRLGQGSRTALPIFGLFMDKVLKDPSLSPHYLQRYAAPKEEIDPATYQQVYVPPVDTLEELNVATLNAEDFLHSDTLNLSVDEEISLPETPQPAATEEEETDDAELYPLL</sequence>
<evidence type="ECO:0000256" key="13">
    <source>
        <dbReference type="ARBA" id="ARBA00044770"/>
    </source>
</evidence>
<dbReference type="InterPro" id="IPR036950">
    <property type="entry name" value="PBP_transglycosylase"/>
</dbReference>
<gene>
    <name evidence="19" type="ORF">EVA_17331</name>
</gene>
<name>J9FJJ0_9ZZZZ</name>
<feature type="compositionally biased region" description="Acidic residues" evidence="15">
    <location>
        <begin position="817"/>
        <end position="831"/>
    </location>
</feature>
<evidence type="ECO:0000256" key="1">
    <source>
        <dbReference type="ARBA" id="ARBA00004236"/>
    </source>
</evidence>
<keyword evidence="3" id="KW-0121">Carboxypeptidase</keyword>
<organism evidence="19">
    <name type="scientific">gut metagenome</name>
    <dbReference type="NCBI Taxonomy" id="749906"/>
    <lineage>
        <taxon>unclassified sequences</taxon>
        <taxon>metagenomes</taxon>
        <taxon>organismal metagenomes</taxon>
    </lineage>
</organism>
<keyword evidence="12" id="KW-0961">Cell wall biogenesis/degradation</keyword>
<dbReference type="PANTHER" id="PTHR32282">
    <property type="entry name" value="BINDING PROTEIN TRANSPEPTIDASE, PUTATIVE-RELATED"/>
    <property type="match status" value="1"/>
</dbReference>
<keyword evidence="6" id="KW-0808">Transferase</keyword>
<dbReference type="EMBL" id="AMCI01006306">
    <property type="protein sequence ID" value="EJW94563.1"/>
    <property type="molecule type" value="Genomic_DNA"/>
</dbReference>
<evidence type="ECO:0000256" key="16">
    <source>
        <dbReference type="SAM" id="Phobius"/>
    </source>
</evidence>
<evidence type="ECO:0000256" key="6">
    <source>
        <dbReference type="ARBA" id="ARBA00022679"/>
    </source>
</evidence>
<evidence type="ECO:0000259" key="17">
    <source>
        <dbReference type="Pfam" id="PF00905"/>
    </source>
</evidence>
<keyword evidence="4" id="KW-0645">Protease</keyword>
<feature type="domain" description="Penicillin-binding protein transpeptidase" evidence="17">
    <location>
        <begin position="452"/>
        <end position="702"/>
    </location>
</feature>
<evidence type="ECO:0000256" key="12">
    <source>
        <dbReference type="ARBA" id="ARBA00023316"/>
    </source>
</evidence>
<keyword evidence="5" id="KW-0328">Glycosyltransferase</keyword>
<feature type="region of interest" description="Disordered" evidence="15">
    <location>
        <begin position="804"/>
        <end position="831"/>
    </location>
</feature>
<evidence type="ECO:0000256" key="8">
    <source>
        <dbReference type="ARBA" id="ARBA00022960"/>
    </source>
</evidence>
<dbReference type="EC" id="2.4.99.28" evidence="13"/>
<dbReference type="PANTHER" id="PTHR32282:SF11">
    <property type="entry name" value="PENICILLIN-BINDING PROTEIN 1B"/>
    <property type="match status" value="1"/>
</dbReference>
<dbReference type="SUPFAM" id="SSF53955">
    <property type="entry name" value="Lysozyme-like"/>
    <property type="match status" value="1"/>
</dbReference>
<keyword evidence="8" id="KW-0133">Cell shape</keyword>
<dbReference type="InterPro" id="IPR050396">
    <property type="entry name" value="Glycosyltr_51/Transpeptidase"/>
</dbReference>
<feature type="transmembrane region" description="Helical" evidence="16">
    <location>
        <begin position="43"/>
        <end position="69"/>
    </location>
</feature>
<dbReference type="GO" id="GO:0071555">
    <property type="term" value="P:cell wall organization"/>
    <property type="evidence" value="ECO:0007669"/>
    <property type="project" value="UniProtKB-KW"/>
</dbReference>
<evidence type="ECO:0000256" key="15">
    <source>
        <dbReference type="SAM" id="MobiDB-lite"/>
    </source>
</evidence>
<dbReference type="GO" id="GO:0008955">
    <property type="term" value="F:peptidoglycan glycosyltransferase activity"/>
    <property type="evidence" value="ECO:0007669"/>
    <property type="project" value="UniProtKB-EC"/>
</dbReference>
<reference evidence="19" key="1">
    <citation type="journal article" date="2012" name="PLoS ONE">
        <title>Gene sets for utilization of primary and secondary nutrition supplies in the distal gut of endangered iberian lynx.</title>
        <authorList>
            <person name="Alcaide M."/>
            <person name="Messina E."/>
            <person name="Richter M."/>
            <person name="Bargiela R."/>
            <person name="Peplies J."/>
            <person name="Huws S.A."/>
            <person name="Newbold C.J."/>
            <person name="Golyshin P.N."/>
            <person name="Simon M.A."/>
            <person name="Lopez G."/>
            <person name="Yakimov M.M."/>
            <person name="Ferrer M."/>
        </authorList>
    </citation>
    <scope>NUCLEOTIDE SEQUENCE</scope>
</reference>
<keyword evidence="16" id="KW-1133">Transmembrane helix</keyword>
<evidence type="ECO:0000256" key="11">
    <source>
        <dbReference type="ARBA" id="ARBA00023268"/>
    </source>
</evidence>
<keyword evidence="16" id="KW-0812">Transmembrane</keyword>
<comment type="subcellular location">
    <subcellularLocation>
        <location evidence="1">Cell membrane</location>
    </subcellularLocation>
</comment>
<evidence type="ECO:0000256" key="2">
    <source>
        <dbReference type="ARBA" id="ARBA00022475"/>
    </source>
</evidence>
<proteinExistence type="predicted"/>
<evidence type="ECO:0000256" key="4">
    <source>
        <dbReference type="ARBA" id="ARBA00022670"/>
    </source>
</evidence>
<feature type="domain" description="Glycosyl transferase family 51" evidence="18">
    <location>
        <begin position="94"/>
        <end position="279"/>
    </location>
</feature>
<dbReference type="Pfam" id="PF00905">
    <property type="entry name" value="Transpeptidase"/>
    <property type="match status" value="1"/>
</dbReference>
<evidence type="ECO:0000256" key="7">
    <source>
        <dbReference type="ARBA" id="ARBA00022801"/>
    </source>
</evidence>
<dbReference type="InterPro" id="IPR001460">
    <property type="entry name" value="PCN-bd_Tpept"/>
</dbReference>
<keyword evidence="10 16" id="KW-0472">Membrane</keyword>
<dbReference type="InterPro" id="IPR001264">
    <property type="entry name" value="Glyco_trans_51"/>
</dbReference>
<keyword evidence="11" id="KW-0511">Multifunctional enzyme</keyword>
<dbReference type="GO" id="GO:0006508">
    <property type="term" value="P:proteolysis"/>
    <property type="evidence" value="ECO:0007669"/>
    <property type="project" value="UniProtKB-KW"/>
</dbReference>
<dbReference type="GO" id="GO:0009252">
    <property type="term" value="P:peptidoglycan biosynthetic process"/>
    <property type="evidence" value="ECO:0007669"/>
    <property type="project" value="UniProtKB-KW"/>
</dbReference>
<comment type="caution">
    <text evidence="19">The sequence shown here is derived from an EMBL/GenBank/DDBJ whole genome shotgun (WGS) entry which is preliminary data.</text>
</comment>
<dbReference type="GO" id="GO:0008360">
    <property type="term" value="P:regulation of cell shape"/>
    <property type="evidence" value="ECO:0007669"/>
    <property type="project" value="UniProtKB-KW"/>
</dbReference>
<dbReference type="GO" id="GO:0004180">
    <property type="term" value="F:carboxypeptidase activity"/>
    <property type="evidence" value="ECO:0007669"/>
    <property type="project" value="UniProtKB-KW"/>
</dbReference>
<evidence type="ECO:0000313" key="19">
    <source>
        <dbReference type="EMBL" id="EJW94563.1"/>
    </source>
</evidence>
<dbReference type="Gene3D" id="1.10.3810.10">
    <property type="entry name" value="Biosynthetic peptidoglycan transglycosylase-like"/>
    <property type="match status" value="1"/>
</dbReference>
<dbReference type="GO" id="GO:0005886">
    <property type="term" value="C:plasma membrane"/>
    <property type="evidence" value="ECO:0007669"/>
    <property type="project" value="UniProtKB-SubCell"/>
</dbReference>
<dbReference type="GO" id="GO:0008658">
    <property type="term" value="F:penicillin binding"/>
    <property type="evidence" value="ECO:0007669"/>
    <property type="project" value="InterPro"/>
</dbReference>
<protein>
    <recommendedName>
        <fullName evidence="13">peptidoglycan glycosyltransferase</fullName>
        <ecNumber evidence="13">2.4.99.28</ecNumber>
    </recommendedName>
</protein>
<dbReference type="InterPro" id="IPR023346">
    <property type="entry name" value="Lysozyme-like_dom_sf"/>
</dbReference>
<evidence type="ECO:0000256" key="3">
    <source>
        <dbReference type="ARBA" id="ARBA00022645"/>
    </source>
</evidence>
<dbReference type="Gene3D" id="3.40.710.10">
    <property type="entry name" value="DD-peptidase/beta-lactamase superfamily"/>
    <property type="match status" value="2"/>
</dbReference>
<accession>J9FJJ0</accession>
<keyword evidence="9" id="KW-0573">Peptidoglycan synthesis</keyword>
<evidence type="ECO:0000256" key="10">
    <source>
        <dbReference type="ARBA" id="ARBA00023136"/>
    </source>
</evidence>
<dbReference type="Pfam" id="PF00912">
    <property type="entry name" value="Transgly"/>
    <property type="match status" value="1"/>
</dbReference>
<evidence type="ECO:0000259" key="18">
    <source>
        <dbReference type="Pfam" id="PF00912"/>
    </source>
</evidence>
<dbReference type="InterPro" id="IPR012338">
    <property type="entry name" value="Beta-lactam/transpept-like"/>
</dbReference>
<dbReference type="GO" id="GO:0030288">
    <property type="term" value="C:outer membrane-bounded periplasmic space"/>
    <property type="evidence" value="ECO:0007669"/>
    <property type="project" value="TreeGrafter"/>
</dbReference>
<dbReference type="AlphaFoldDB" id="J9FJJ0"/>
<keyword evidence="7" id="KW-0378">Hydrolase</keyword>
<keyword evidence="2" id="KW-1003">Cell membrane</keyword>
<comment type="catalytic activity">
    <reaction evidence="14">
        <text>[GlcNAc-(1-&gt;4)-Mur2Ac(oyl-L-Ala-gamma-D-Glu-L-Lys-D-Ala-D-Ala)](n)-di-trans,octa-cis-undecaprenyl diphosphate + beta-D-GlcNAc-(1-&gt;4)-Mur2Ac(oyl-L-Ala-gamma-D-Glu-L-Lys-D-Ala-D-Ala)-di-trans,octa-cis-undecaprenyl diphosphate = [GlcNAc-(1-&gt;4)-Mur2Ac(oyl-L-Ala-gamma-D-Glu-L-Lys-D-Ala-D-Ala)](n+1)-di-trans,octa-cis-undecaprenyl diphosphate + di-trans,octa-cis-undecaprenyl diphosphate + H(+)</text>
        <dbReference type="Rhea" id="RHEA:23708"/>
        <dbReference type="Rhea" id="RHEA-COMP:9602"/>
        <dbReference type="Rhea" id="RHEA-COMP:9603"/>
        <dbReference type="ChEBI" id="CHEBI:15378"/>
        <dbReference type="ChEBI" id="CHEBI:58405"/>
        <dbReference type="ChEBI" id="CHEBI:60033"/>
        <dbReference type="ChEBI" id="CHEBI:78435"/>
        <dbReference type="EC" id="2.4.99.28"/>
    </reaction>
</comment>